<organism evidence="1 2">
    <name type="scientific">Kroppenstedtia pulmonis</name>
    <dbReference type="NCBI Taxonomy" id="1380685"/>
    <lineage>
        <taxon>Bacteria</taxon>
        <taxon>Bacillati</taxon>
        <taxon>Bacillota</taxon>
        <taxon>Bacilli</taxon>
        <taxon>Bacillales</taxon>
        <taxon>Thermoactinomycetaceae</taxon>
        <taxon>Kroppenstedtia</taxon>
    </lineage>
</organism>
<name>A0A7D4C4P8_9BACL</name>
<dbReference type="RefSeq" id="WP_173220017.1">
    <property type="nucleotide sequence ID" value="NZ_CP048104.1"/>
</dbReference>
<protein>
    <submittedName>
        <fullName evidence="1">Uncharacterized protein</fullName>
    </submittedName>
</protein>
<accession>A0A7D4C4P8</accession>
<dbReference type="AlphaFoldDB" id="A0A7D4C4P8"/>
<dbReference type="EMBL" id="CP048104">
    <property type="protein sequence ID" value="QKG83376.1"/>
    <property type="molecule type" value="Genomic_DNA"/>
</dbReference>
<evidence type="ECO:0000313" key="2">
    <source>
        <dbReference type="Proteomes" id="UP000503088"/>
    </source>
</evidence>
<sequence length="113" mass="13110">MLKYDAEKVKEILIHEEGYSELKAELFSETLVNLHEDLQPALDQWLKDRTISEEITVEGVTLKMIMEKDRENFIGALTAMSVFIKNPDSAKDFLDQPTIIRGPFRKPRDRNES</sequence>
<keyword evidence="2" id="KW-1185">Reference proteome</keyword>
<dbReference type="Proteomes" id="UP000503088">
    <property type="component" value="Chromosome"/>
</dbReference>
<evidence type="ECO:0000313" key="1">
    <source>
        <dbReference type="EMBL" id="QKG83376.1"/>
    </source>
</evidence>
<gene>
    <name evidence="1" type="ORF">GXN76_02080</name>
</gene>
<dbReference type="KEGG" id="kpul:GXN76_02080"/>
<reference evidence="1 2" key="1">
    <citation type="submission" date="2020-01" db="EMBL/GenBank/DDBJ databases">
        <authorList>
            <person name="Gulvik C.A."/>
            <person name="Batra D.G."/>
        </authorList>
    </citation>
    <scope>NUCLEOTIDE SEQUENCE [LARGE SCALE GENOMIC DNA]</scope>
    <source>
        <strain evidence="1 2">W9323</strain>
    </source>
</reference>
<proteinExistence type="predicted"/>